<name>A0AAE4A2I9_9ACTN</name>
<gene>
    <name evidence="2" type="ORF">J2S44_008285</name>
</gene>
<dbReference type="EMBL" id="JAVDYC010000001">
    <property type="protein sequence ID" value="MDR7328035.1"/>
    <property type="molecule type" value="Genomic_DNA"/>
</dbReference>
<organism evidence="2 3">
    <name type="scientific">Catenuloplanes niger</name>
    <dbReference type="NCBI Taxonomy" id="587534"/>
    <lineage>
        <taxon>Bacteria</taxon>
        <taxon>Bacillati</taxon>
        <taxon>Actinomycetota</taxon>
        <taxon>Actinomycetes</taxon>
        <taxon>Micromonosporales</taxon>
        <taxon>Micromonosporaceae</taxon>
        <taxon>Catenuloplanes</taxon>
    </lineage>
</organism>
<feature type="region of interest" description="Disordered" evidence="1">
    <location>
        <begin position="162"/>
        <end position="183"/>
    </location>
</feature>
<proteinExistence type="predicted"/>
<reference evidence="2 3" key="1">
    <citation type="submission" date="2023-07" db="EMBL/GenBank/DDBJ databases">
        <title>Sequencing the genomes of 1000 actinobacteria strains.</title>
        <authorList>
            <person name="Klenk H.-P."/>
        </authorList>
    </citation>
    <scope>NUCLEOTIDE SEQUENCE [LARGE SCALE GENOMIC DNA]</scope>
    <source>
        <strain evidence="2 3">DSM 44711</strain>
    </source>
</reference>
<accession>A0AAE4A2I9</accession>
<evidence type="ECO:0000256" key="1">
    <source>
        <dbReference type="SAM" id="MobiDB-lite"/>
    </source>
</evidence>
<evidence type="ECO:0000313" key="3">
    <source>
        <dbReference type="Proteomes" id="UP001183629"/>
    </source>
</evidence>
<dbReference type="Proteomes" id="UP001183629">
    <property type="component" value="Unassembled WGS sequence"/>
</dbReference>
<comment type="caution">
    <text evidence="2">The sequence shown here is derived from an EMBL/GenBank/DDBJ whole genome shotgun (WGS) entry which is preliminary data.</text>
</comment>
<sequence>MKQPVWLLDVDGVLNAARPGWDAEARTGTAYGGGHPYRLCWAPALINRIRALHHAGSVTLRWCSTWCADADQVERLFGLPPLERAWTDPVDHGVAPGVKLAAARAVLDRGHRLIWTDDDAVPAGGPVHDELVAAGRALLIAPTATRGPQPAHLDEIEAFASDTSTPDTAGTDATHGYAGTADGGADALRRARRLLGHAT</sequence>
<dbReference type="RefSeq" id="WP_310428879.1">
    <property type="nucleotide sequence ID" value="NZ_JAVDYC010000001.1"/>
</dbReference>
<feature type="compositionally biased region" description="Low complexity" evidence="1">
    <location>
        <begin position="167"/>
        <end position="183"/>
    </location>
</feature>
<keyword evidence="3" id="KW-1185">Reference proteome</keyword>
<evidence type="ECO:0000313" key="2">
    <source>
        <dbReference type="EMBL" id="MDR7328035.1"/>
    </source>
</evidence>
<dbReference type="AlphaFoldDB" id="A0AAE4A2I9"/>
<protein>
    <submittedName>
        <fullName evidence="2">Uncharacterized protein</fullName>
    </submittedName>
</protein>